<dbReference type="Pfam" id="PF13476">
    <property type="entry name" value="AAA_23"/>
    <property type="match status" value="1"/>
</dbReference>
<feature type="domain" description="Rad50/SbcC-type AAA" evidence="14">
    <location>
        <begin position="57"/>
        <end position="282"/>
    </location>
</feature>
<evidence type="ECO:0000256" key="9">
    <source>
        <dbReference type="ARBA" id="ARBA00023172"/>
    </source>
</evidence>
<dbReference type="GO" id="GO:0030915">
    <property type="term" value="C:Smc5-Smc6 complex"/>
    <property type="evidence" value="ECO:0007669"/>
    <property type="project" value="TreeGrafter"/>
</dbReference>
<keyword evidence="5" id="KW-0547">Nucleotide-binding</keyword>
<comment type="subcellular location">
    <subcellularLocation>
        <location evidence="2">Chromosome</location>
    </subcellularLocation>
    <subcellularLocation>
        <location evidence="1">Nucleus</location>
    </subcellularLocation>
</comment>
<evidence type="ECO:0000256" key="4">
    <source>
        <dbReference type="ARBA" id="ARBA00022454"/>
    </source>
</evidence>
<dbReference type="GO" id="GO:0003697">
    <property type="term" value="F:single-stranded DNA binding"/>
    <property type="evidence" value="ECO:0007669"/>
    <property type="project" value="TreeGrafter"/>
</dbReference>
<dbReference type="GO" id="GO:0003684">
    <property type="term" value="F:damaged DNA binding"/>
    <property type="evidence" value="ECO:0007669"/>
    <property type="project" value="TreeGrafter"/>
</dbReference>
<feature type="region of interest" description="Disordered" evidence="13">
    <location>
        <begin position="1"/>
        <end position="34"/>
    </location>
</feature>
<keyword evidence="6" id="KW-0227">DNA damage</keyword>
<keyword evidence="4" id="KW-0158">Chromosome</keyword>
<proteinExistence type="inferred from homology"/>
<dbReference type="AlphaFoldDB" id="A0A210PY36"/>
<dbReference type="InterPro" id="IPR038729">
    <property type="entry name" value="Rad50/SbcC_AAA"/>
</dbReference>
<evidence type="ECO:0000313" key="15">
    <source>
        <dbReference type="EMBL" id="OWF41408.1"/>
    </source>
</evidence>
<feature type="region of interest" description="Disordered" evidence="13">
    <location>
        <begin position="400"/>
        <end position="420"/>
    </location>
</feature>
<accession>A0A210PY36</accession>
<dbReference type="PANTHER" id="PTHR19306:SF6">
    <property type="entry name" value="STRUCTURAL MAINTENANCE OF CHROMOSOMES PROTEIN 6"/>
    <property type="match status" value="1"/>
</dbReference>
<sequence length="1094" mass="127959">MSKRKASNDGGGEKIPRKRQVVESDEDEMEQSQDMDLTCRADFDKSSGEADIGIVEKINLRNFMCHHRLDITLGPHVNFLMGRNGSGKSAVITALVVGLGGKANVTSRGNTIKSFIKTGKQTAEVMIKLRNRGPDAYKHEEYGNSIIVERKFARDGGSHYRLKSEDGRVISQKREDLTYILDQFNIQVDNPVSILNQDTSRNFLNSKSPHDKYKFFLKATQLEQMKMDYSMANEQKEITREIIEKKEQSLPILEREVLDWEQKYKSLTAIKELQNKIKELKDSMAWAFVMEKERGLQPLTKELQQEESRLPKFIQKVDEAKTKVDKCVQRQKDIQEQLKTMSDEVQDLKPTYDSAKKEVNEKKGVARNSQNDLKKVESYLRKVQKDRTLLQEKIKEIQKSAQRDYESERKTRESKIKRKEDEVDDWKAQLATTEHQQAQYRSAISQAKQNEYTLQTEQQTIETRARQIKKDLQNLCEAKKDNIRRFGAYMPTLLQHIEERCRRHQFHRRPVGPIGSCFKLTDMEWAFAVERCLGNLIHAFCCHDHHDEAILEKIFDDVCPERQRPSIIVSAFKRVTGTQYKAVVDVLEITDPVTFNCLIDQRGVECILLIKDNRIARDVMDPDKRPGPPKFCREAFTADGDQLYCHPSLRYYSSRGGRARFLSTNVEEEISRHKEELQSLENEIATIDRQRDKFTREIHSNKVESNKTETQLTKIGHKVRILTDEIQDLKSIEDPEPVDVETLEEEVQTMNDQIQIHEEQRADKNQKHEQCKQELEHVEKKFKEVEHQMRSMAEGADPLKDELGHAQNEIEQSKSHKKHYEQKLKEQERKVIDQKRKVEMLQKEIENDTTKAQQICPRKANMRRSVQNLESEINQITKRIKVEEKSHGNPTEITKTYFEKKGSYKKIRDEVKQFKRFMDHLEKVMVQRQQQYSEFRKLIALRAKYFFIILLSNRKYNGKMTFNHPRETLDISVQPNTSDGDGAKDMRSLSGGERSFSTVCFILALWDAMESPFRCLDEFDVFMDMVNRRISMDLMLKVAKQQLHRQFIFLTPQNMSELGIKMKGLNIFRMPDPDRGQDVLPFEPLSRQQEEEDD</sequence>
<feature type="compositionally biased region" description="Acidic residues" evidence="13">
    <location>
        <begin position="23"/>
        <end position="33"/>
    </location>
</feature>
<evidence type="ECO:0000256" key="8">
    <source>
        <dbReference type="ARBA" id="ARBA00023054"/>
    </source>
</evidence>
<reference evidence="15 16" key="1">
    <citation type="journal article" date="2017" name="Nat. Ecol. Evol.">
        <title>Scallop genome provides insights into evolution of bilaterian karyotype and development.</title>
        <authorList>
            <person name="Wang S."/>
            <person name="Zhang J."/>
            <person name="Jiao W."/>
            <person name="Li J."/>
            <person name="Xun X."/>
            <person name="Sun Y."/>
            <person name="Guo X."/>
            <person name="Huan P."/>
            <person name="Dong B."/>
            <person name="Zhang L."/>
            <person name="Hu X."/>
            <person name="Sun X."/>
            <person name="Wang J."/>
            <person name="Zhao C."/>
            <person name="Wang Y."/>
            <person name="Wang D."/>
            <person name="Huang X."/>
            <person name="Wang R."/>
            <person name="Lv J."/>
            <person name="Li Y."/>
            <person name="Zhang Z."/>
            <person name="Liu B."/>
            <person name="Lu W."/>
            <person name="Hui Y."/>
            <person name="Liang J."/>
            <person name="Zhou Z."/>
            <person name="Hou R."/>
            <person name="Li X."/>
            <person name="Liu Y."/>
            <person name="Li H."/>
            <person name="Ning X."/>
            <person name="Lin Y."/>
            <person name="Zhao L."/>
            <person name="Xing Q."/>
            <person name="Dou J."/>
            <person name="Li Y."/>
            <person name="Mao J."/>
            <person name="Guo H."/>
            <person name="Dou H."/>
            <person name="Li T."/>
            <person name="Mu C."/>
            <person name="Jiang W."/>
            <person name="Fu Q."/>
            <person name="Fu X."/>
            <person name="Miao Y."/>
            <person name="Liu J."/>
            <person name="Yu Q."/>
            <person name="Li R."/>
            <person name="Liao H."/>
            <person name="Li X."/>
            <person name="Kong Y."/>
            <person name="Jiang Z."/>
            <person name="Chourrout D."/>
            <person name="Li R."/>
            <person name="Bao Z."/>
        </authorList>
    </citation>
    <scope>NUCLEOTIDE SEQUENCE [LARGE SCALE GENOMIC DNA]</scope>
    <source>
        <strain evidence="15 16">PY_sf001</strain>
    </source>
</reference>
<feature type="coiled-coil region" evidence="12">
    <location>
        <begin position="303"/>
        <end position="337"/>
    </location>
</feature>
<organism evidence="15 16">
    <name type="scientific">Mizuhopecten yessoensis</name>
    <name type="common">Japanese scallop</name>
    <name type="synonym">Patinopecten yessoensis</name>
    <dbReference type="NCBI Taxonomy" id="6573"/>
    <lineage>
        <taxon>Eukaryota</taxon>
        <taxon>Metazoa</taxon>
        <taxon>Spiralia</taxon>
        <taxon>Lophotrochozoa</taxon>
        <taxon>Mollusca</taxon>
        <taxon>Bivalvia</taxon>
        <taxon>Autobranchia</taxon>
        <taxon>Pteriomorphia</taxon>
        <taxon>Pectinida</taxon>
        <taxon>Pectinoidea</taxon>
        <taxon>Pectinidae</taxon>
        <taxon>Mizuhopecten</taxon>
    </lineage>
</organism>
<evidence type="ECO:0000256" key="3">
    <source>
        <dbReference type="ARBA" id="ARBA00006793"/>
    </source>
</evidence>
<keyword evidence="16" id="KW-1185">Reference proteome</keyword>
<evidence type="ECO:0000256" key="11">
    <source>
        <dbReference type="ARBA" id="ARBA00023242"/>
    </source>
</evidence>
<gene>
    <name evidence="15" type="ORF">KP79_PYT08429</name>
</gene>
<dbReference type="GO" id="GO:0035861">
    <property type="term" value="C:site of double-strand break"/>
    <property type="evidence" value="ECO:0007669"/>
    <property type="project" value="TreeGrafter"/>
</dbReference>
<keyword evidence="10" id="KW-0234">DNA repair</keyword>
<feature type="coiled-coil region" evidence="12">
    <location>
        <begin position="663"/>
        <end position="697"/>
    </location>
</feature>
<comment type="caution">
    <text evidence="15">The sequence shown here is derived from an EMBL/GenBank/DDBJ whole genome shotgun (WGS) entry which is preliminary data.</text>
</comment>
<evidence type="ECO:0000256" key="10">
    <source>
        <dbReference type="ARBA" id="ARBA00023204"/>
    </source>
</evidence>
<dbReference type="PANTHER" id="PTHR19306">
    <property type="entry name" value="STRUCTURAL MAINTENANCE OF CHROMOSOMES 5,6 SMC5, SMC6"/>
    <property type="match status" value="1"/>
</dbReference>
<evidence type="ECO:0000256" key="13">
    <source>
        <dbReference type="SAM" id="MobiDB-lite"/>
    </source>
</evidence>
<dbReference type="EMBL" id="NEDP02005400">
    <property type="protein sequence ID" value="OWF41408.1"/>
    <property type="molecule type" value="Genomic_DNA"/>
</dbReference>
<evidence type="ECO:0000256" key="2">
    <source>
        <dbReference type="ARBA" id="ARBA00004286"/>
    </source>
</evidence>
<feature type="coiled-coil region" evidence="12">
    <location>
        <begin position="740"/>
        <end position="886"/>
    </location>
</feature>
<dbReference type="OrthoDB" id="10072614at2759"/>
<evidence type="ECO:0000256" key="1">
    <source>
        <dbReference type="ARBA" id="ARBA00004123"/>
    </source>
</evidence>
<keyword evidence="9" id="KW-0233">DNA recombination</keyword>
<dbReference type="SUPFAM" id="SSF52540">
    <property type="entry name" value="P-loop containing nucleoside triphosphate hydrolases"/>
    <property type="match status" value="1"/>
</dbReference>
<evidence type="ECO:0000256" key="12">
    <source>
        <dbReference type="SAM" id="Coils"/>
    </source>
</evidence>
<dbReference type="GO" id="GO:0016887">
    <property type="term" value="F:ATP hydrolysis activity"/>
    <property type="evidence" value="ECO:0007669"/>
    <property type="project" value="InterPro"/>
</dbReference>
<evidence type="ECO:0000313" key="16">
    <source>
        <dbReference type="Proteomes" id="UP000242188"/>
    </source>
</evidence>
<evidence type="ECO:0000259" key="14">
    <source>
        <dbReference type="Pfam" id="PF13476"/>
    </source>
</evidence>
<name>A0A210PY36_MIZYE</name>
<protein>
    <submittedName>
        <fullName evidence="15">Structural maintenance of chromosomes protein 6</fullName>
    </submittedName>
</protein>
<dbReference type="GO" id="GO:0000724">
    <property type="term" value="P:double-strand break repair via homologous recombination"/>
    <property type="evidence" value="ECO:0007669"/>
    <property type="project" value="TreeGrafter"/>
</dbReference>
<dbReference type="GO" id="GO:0005634">
    <property type="term" value="C:nucleus"/>
    <property type="evidence" value="ECO:0007669"/>
    <property type="project" value="UniProtKB-SubCell"/>
</dbReference>
<evidence type="ECO:0000256" key="5">
    <source>
        <dbReference type="ARBA" id="ARBA00022741"/>
    </source>
</evidence>
<keyword evidence="8 12" id="KW-0175">Coiled coil</keyword>
<evidence type="ECO:0000256" key="7">
    <source>
        <dbReference type="ARBA" id="ARBA00022840"/>
    </source>
</evidence>
<dbReference type="Gene3D" id="1.10.287.1490">
    <property type="match status" value="1"/>
</dbReference>
<evidence type="ECO:0000256" key="6">
    <source>
        <dbReference type="ARBA" id="ARBA00022763"/>
    </source>
</evidence>
<keyword evidence="11" id="KW-0539">Nucleus</keyword>
<keyword evidence="7" id="KW-0067">ATP-binding</keyword>
<dbReference type="InterPro" id="IPR027417">
    <property type="entry name" value="P-loop_NTPase"/>
</dbReference>
<dbReference type="STRING" id="6573.A0A210PY36"/>
<dbReference type="GO" id="GO:0005524">
    <property type="term" value="F:ATP binding"/>
    <property type="evidence" value="ECO:0007669"/>
    <property type="project" value="UniProtKB-KW"/>
</dbReference>
<dbReference type="Gene3D" id="3.40.50.300">
    <property type="entry name" value="P-loop containing nucleotide triphosphate hydrolases"/>
    <property type="match status" value="2"/>
</dbReference>
<dbReference type="Proteomes" id="UP000242188">
    <property type="component" value="Unassembled WGS sequence"/>
</dbReference>
<comment type="similarity">
    <text evidence="3">Belongs to the SMC family. SMC6 subfamily.</text>
</comment>